<keyword evidence="2" id="KW-1185">Reference proteome</keyword>
<protein>
    <submittedName>
        <fullName evidence="1">Uncharacterized protein</fullName>
    </submittedName>
</protein>
<gene>
    <name evidence="1" type="ORF">SAMN05444394_0709</name>
</gene>
<evidence type="ECO:0000313" key="2">
    <source>
        <dbReference type="Proteomes" id="UP000185221"/>
    </source>
</evidence>
<reference evidence="2" key="1">
    <citation type="submission" date="2016-11" db="EMBL/GenBank/DDBJ databases">
        <authorList>
            <person name="Varghese N."/>
            <person name="Submissions S."/>
        </authorList>
    </citation>
    <scope>NUCLEOTIDE SEQUENCE [LARGE SCALE GENOMIC DNA]</scope>
    <source>
        <strain evidence="2">DSM 15292</strain>
    </source>
</reference>
<dbReference type="EMBL" id="FSRC01000001">
    <property type="protein sequence ID" value="SIN68523.1"/>
    <property type="molecule type" value="Genomic_DNA"/>
</dbReference>
<name>A0A1N6DCT3_9BACT</name>
<dbReference type="Proteomes" id="UP000185221">
    <property type="component" value="Unassembled WGS sequence"/>
</dbReference>
<dbReference type="AlphaFoldDB" id="A0A1N6DCT3"/>
<proteinExistence type="predicted"/>
<evidence type="ECO:0000313" key="1">
    <source>
        <dbReference type="EMBL" id="SIN68523.1"/>
    </source>
</evidence>
<organism evidence="1 2">
    <name type="scientific">Algoriphagus halophilus</name>
    <dbReference type="NCBI Taxonomy" id="226505"/>
    <lineage>
        <taxon>Bacteria</taxon>
        <taxon>Pseudomonadati</taxon>
        <taxon>Bacteroidota</taxon>
        <taxon>Cytophagia</taxon>
        <taxon>Cytophagales</taxon>
        <taxon>Cyclobacteriaceae</taxon>
        <taxon>Algoriphagus</taxon>
    </lineage>
</organism>
<accession>A0A1N6DCT3</accession>
<sequence length="147" mass="16932">MVVFFGWLWIGSSLLFKRRSNKPIETRLYSVVFILGLVSILTSNSKNERDDQKSPDLPATMEHLELKSTFTHHLDITIIRDKASNHLLPQFTHAQLTGFVAGLNWRLMGLNEVQNQLQISGVLSWKLMGFELYNQPQTFTIDNDEKN</sequence>